<dbReference type="Proteomes" id="UP000230961">
    <property type="component" value="Chromosome"/>
</dbReference>
<dbReference type="Pfam" id="PF25967">
    <property type="entry name" value="RND-MFP_C"/>
    <property type="match status" value="1"/>
</dbReference>
<dbReference type="InterPro" id="IPR030190">
    <property type="entry name" value="MacA_alpha-hairpin_sf"/>
</dbReference>
<dbReference type="GO" id="GO:0019898">
    <property type="term" value="C:extrinsic component of membrane"/>
    <property type="evidence" value="ECO:0007669"/>
    <property type="project" value="InterPro"/>
</dbReference>
<feature type="domain" description="Multidrug resistance protein MdtA-like C-terminal permuted SH3" evidence="13">
    <location>
        <begin position="306"/>
        <end position="366"/>
    </location>
</feature>
<dbReference type="InterPro" id="IPR058624">
    <property type="entry name" value="MdtA-like_HH"/>
</dbReference>
<proteinExistence type="inferred from homology"/>
<feature type="coiled-coil region" evidence="8">
    <location>
        <begin position="95"/>
        <end position="129"/>
    </location>
</feature>
<dbReference type="GO" id="GO:1990281">
    <property type="term" value="C:efflux pump complex"/>
    <property type="evidence" value="ECO:0007669"/>
    <property type="project" value="TreeGrafter"/>
</dbReference>
<organism evidence="14 15">
    <name type="scientific">Yersinia enterocolitica LC20</name>
    <dbReference type="NCBI Taxonomy" id="1443113"/>
    <lineage>
        <taxon>Bacteria</taxon>
        <taxon>Pseudomonadati</taxon>
        <taxon>Pseudomonadota</taxon>
        <taxon>Gammaproteobacteria</taxon>
        <taxon>Enterobacterales</taxon>
        <taxon>Yersiniaceae</taxon>
        <taxon>Yersinia</taxon>
    </lineage>
</organism>
<keyword evidence="3" id="KW-0813">Transport</keyword>
<keyword evidence="7 9" id="KW-0472">Membrane</keyword>
<dbReference type="InterPro" id="IPR058623">
    <property type="entry name" value="MacA"/>
</dbReference>
<dbReference type="GO" id="GO:1990961">
    <property type="term" value="P:xenobiotic detoxification by transmembrane export across the plasma membrane"/>
    <property type="evidence" value="ECO:0007669"/>
    <property type="project" value="InterPro"/>
</dbReference>
<dbReference type="InterPro" id="IPR058627">
    <property type="entry name" value="MdtA-like_C"/>
</dbReference>
<evidence type="ECO:0000259" key="13">
    <source>
        <dbReference type="Pfam" id="PF25967"/>
    </source>
</evidence>
<dbReference type="InterPro" id="IPR058625">
    <property type="entry name" value="MdtA-like_BSH"/>
</dbReference>
<evidence type="ECO:0000256" key="4">
    <source>
        <dbReference type="ARBA" id="ARBA00022475"/>
    </source>
</evidence>
<dbReference type="AlphaFoldDB" id="A0A7U4K1P8"/>
<dbReference type="PANTHER" id="PTHR30469:SF34">
    <property type="entry name" value="MACROLIDE EXPORT PROTEIN MACA"/>
    <property type="match status" value="1"/>
</dbReference>
<dbReference type="GO" id="GO:1990195">
    <property type="term" value="C:macrolide transmembrane transporter complex"/>
    <property type="evidence" value="ECO:0007669"/>
    <property type="project" value="InterPro"/>
</dbReference>
<accession>A0A7U4K1P8</accession>
<name>A0A7U4K1P8_YEREN</name>
<dbReference type="Gene3D" id="6.10.140.1990">
    <property type="match status" value="1"/>
</dbReference>
<keyword evidence="4" id="KW-1003">Cell membrane</keyword>
<dbReference type="NCBIfam" id="TIGR01730">
    <property type="entry name" value="RND_mfp"/>
    <property type="match status" value="1"/>
</dbReference>
<evidence type="ECO:0000259" key="11">
    <source>
        <dbReference type="Pfam" id="PF25917"/>
    </source>
</evidence>
<dbReference type="Gene3D" id="2.40.420.20">
    <property type="match status" value="1"/>
</dbReference>
<dbReference type="EMBL" id="CP007448">
    <property type="protein sequence ID" value="AHM74758.2"/>
    <property type="molecule type" value="Genomic_DNA"/>
</dbReference>
<keyword evidence="9" id="KW-1133">Transmembrane helix</keyword>
<evidence type="ECO:0000256" key="2">
    <source>
        <dbReference type="ARBA" id="ARBA00009477"/>
    </source>
</evidence>
<evidence type="ECO:0000256" key="6">
    <source>
        <dbReference type="ARBA" id="ARBA00023054"/>
    </source>
</evidence>
<keyword evidence="5" id="KW-0997">Cell inner membrane</keyword>
<dbReference type="GO" id="GO:0030313">
    <property type="term" value="C:cell envelope"/>
    <property type="evidence" value="ECO:0007669"/>
    <property type="project" value="UniProtKB-SubCell"/>
</dbReference>
<comment type="subcellular location">
    <subcellularLocation>
        <location evidence="1">Cell membrane</location>
    </subcellularLocation>
</comment>
<dbReference type="KEGG" id="yel:LC20_03505"/>
<dbReference type="NCBIfam" id="NF008606">
    <property type="entry name" value="PRK11578.1"/>
    <property type="match status" value="1"/>
</dbReference>
<evidence type="ECO:0000256" key="5">
    <source>
        <dbReference type="ARBA" id="ARBA00022519"/>
    </source>
</evidence>
<dbReference type="Pfam" id="PF25876">
    <property type="entry name" value="HH_MFP_RND"/>
    <property type="match status" value="1"/>
</dbReference>
<dbReference type="PANTHER" id="PTHR30469">
    <property type="entry name" value="MULTIDRUG RESISTANCE PROTEIN MDTA"/>
    <property type="match status" value="1"/>
</dbReference>
<dbReference type="GO" id="GO:0015562">
    <property type="term" value="F:efflux transmembrane transporter activity"/>
    <property type="evidence" value="ECO:0007669"/>
    <property type="project" value="TreeGrafter"/>
</dbReference>
<keyword evidence="6 8" id="KW-0175">Coiled coil</keyword>
<dbReference type="InterPro" id="IPR058626">
    <property type="entry name" value="MdtA-like_b-barrel"/>
</dbReference>
<evidence type="ECO:0000259" key="12">
    <source>
        <dbReference type="Pfam" id="PF25944"/>
    </source>
</evidence>
<evidence type="ECO:0000256" key="8">
    <source>
        <dbReference type="SAM" id="Coils"/>
    </source>
</evidence>
<evidence type="ECO:0000313" key="15">
    <source>
        <dbReference type="Proteomes" id="UP000230961"/>
    </source>
</evidence>
<evidence type="ECO:0000256" key="7">
    <source>
        <dbReference type="ARBA" id="ARBA00023136"/>
    </source>
</evidence>
<feature type="domain" description="Multidrug resistance protein MdtA-like barrel-sandwich hybrid" evidence="11">
    <location>
        <begin position="61"/>
        <end position="217"/>
    </location>
</feature>
<evidence type="ECO:0000256" key="9">
    <source>
        <dbReference type="SAM" id="Phobius"/>
    </source>
</evidence>
<dbReference type="Pfam" id="PF25944">
    <property type="entry name" value="Beta-barrel_RND"/>
    <property type="match status" value="1"/>
</dbReference>
<feature type="domain" description="Multidrug resistance protein MdtA-like beta-barrel" evidence="12">
    <location>
        <begin position="223"/>
        <end position="302"/>
    </location>
</feature>
<evidence type="ECO:0000256" key="3">
    <source>
        <dbReference type="ARBA" id="ARBA00022448"/>
    </source>
</evidence>
<sequence>MMQFSRSQRRWLIAIAVLIIGGFFVIRHLMTPTPVQFQTVKVAHRDLQQNVLATGKLDAVRKVDVGAQVSGQLKKLYVEIGDQVKQGQLLAMIDPQQAQNQIKEVEATLQDLNAQLGQAKAELQLAAVTLRRQQDLAKLQAVSRQDLDQASTALAVKKAQVETINAQINKAKASLDTANINLGYTKISAPMAGDVVQITTLQGQTVIAAQQAPNILTLADMSTMLVNAQVSEADVIHLKPGMKASFTVLGDPEKHFDGVLKDIQPTPEKVNDAIFYSARFEVPNPDRLLRLQMTAQVSIQLANVPQAMVIPLSALGEELGTHRYQVAVLKNGKEEKREVTIGIRNNVDAQIVSGLNVGEEVIVSRGGAEEA</sequence>
<dbReference type="Gene3D" id="2.40.30.170">
    <property type="match status" value="1"/>
</dbReference>
<evidence type="ECO:0000313" key="14">
    <source>
        <dbReference type="EMBL" id="AHM74758.2"/>
    </source>
</evidence>
<keyword evidence="9" id="KW-0812">Transmembrane</keyword>
<dbReference type="InterPro" id="IPR006143">
    <property type="entry name" value="RND_pump_MFP"/>
</dbReference>
<gene>
    <name evidence="14" type="ORF">LC20_03505</name>
</gene>
<dbReference type="Pfam" id="PF25917">
    <property type="entry name" value="BSH_RND"/>
    <property type="match status" value="1"/>
</dbReference>
<feature type="domain" description="Multidrug resistance protein MdtA-like alpha-helical hairpin" evidence="10">
    <location>
        <begin position="108"/>
        <end position="185"/>
    </location>
</feature>
<feature type="transmembrane region" description="Helical" evidence="9">
    <location>
        <begin position="12"/>
        <end position="30"/>
    </location>
</feature>
<dbReference type="Gene3D" id="2.40.50.100">
    <property type="match status" value="1"/>
</dbReference>
<comment type="similarity">
    <text evidence="2">Belongs to the membrane fusion protein (MFP) (TC 8.A.1) family.</text>
</comment>
<dbReference type="SUPFAM" id="SSF111369">
    <property type="entry name" value="HlyD-like secretion proteins"/>
    <property type="match status" value="1"/>
</dbReference>
<reference evidence="14 15" key="1">
    <citation type="submission" date="2017-11" db="EMBL/GenBank/DDBJ databases">
        <title>The complete genome sequence and comparative genome analysis of Yersinia enterocolitica strain LC20.</title>
        <authorList>
            <person name="Shi G."/>
            <person name="Su M."/>
            <person name="Liang J."/>
            <person name="Gu W."/>
            <person name="Xiao Y."/>
            <person name="Zhang Z."/>
            <person name="Qiu H."/>
            <person name="Duan R."/>
            <person name="Zhang Z."/>
            <person name="Li Y."/>
            <person name="Zhang X."/>
            <person name="Ling Y."/>
            <person name="Song L."/>
            <person name="Chen M."/>
            <person name="Zhao Y."/>
            <person name="Wu J."/>
            <person name="Jing H."/>
            <person name="Xiao J."/>
            <person name="Wang X."/>
        </authorList>
    </citation>
    <scope>NUCLEOTIDE SEQUENCE [LARGE SCALE GENOMIC DNA]</scope>
    <source>
        <strain evidence="14 15">LC20</strain>
    </source>
</reference>
<evidence type="ECO:0000256" key="1">
    <source>
        <dbReference type="ARBA" id="ARBA00004236"/>
    </source>
</evidence>
<protein>
    <submittedName>
        <fullName evidence="14">Macrolide transporter subunit MacA</fullName>
    </submittedName>
</protein>
<evidence type="ECO:0000259" key="10">
    <source>
        <dbReference type="Pfam" id="PF25876"/>
    </source>
</evidence>